<gene>
    <name evidence="2" type="ORF">ACIBG2_43975</name>
</gene>
<organism evidence="2 3">
    <name type="scientific">Nonomuraea typhae</name>
    <dbReference type="NCBI Taxonomy" id="2603600"/>
    <lineage>
        <taxon>Bacteria</taxon>
        <taxon>Bacillati</taxon>
        <taxon>Actinomycetota</taxon>
        <taxon>Actinomycetes</taxon>
        <taxon>Streptosporangiales</taxon>
        <taxon>Streptosporangiaceae</taxon>
        <taxon>Nonomuraea</taxon>
    </lineage>
</organism>
<proteinExistence type="predicted"/>
<name>A0ABW7Z902_9ACTN</name>
<dbReference type="Proteomes" id="UP001612741">
    <property type="component" value="Unassembled WGS sequence"/>
</dbReference>
<dbReference type="EMBL" id="JBITGY010000015">
    <property type="protein sequence ID" value="MFI6504407.1"/>
    <property type="molecule type" value="Genomic_DNA"/>
</dbReference>
<reference evidence="2 3" key="1">
    <citation type="submission" date="2024-10" db="EMBL/GenBank/DDBJ databases">
        <title>The Natural Products Discovery Center: Release of the First 8490 Sequenced Strains for Exploring Actinobacteria Biosynthetic Diversity.</title>
        <authorList>
            <person name="Kalkreuter E."/>
            <person name="Kautsar S.A."/>
            <person name="Yang D."/>
            <person name="Bader C.D."/>
            <person name="Teijaro C.N."/>
            <person name="Fluegel L."/>
            <person name="Davis C.M."/>
            <person name="Simpson J.R."/>
            <person name="Lauterbach L."/>
            <person name="Steele A.D."/>
            <person name="Gui C."/>
            <person name="Meng S."/>
            <person name="Li G."/>
            <person name="Viehrig K."/>
            <person name="Ye F."/>
            <person name="Su P."/>
            <person name="Kiefer A.F."/>
            <person name="Nichols A."/>
            <person name="Cepeda A.J."/>
            <person name="Yan W."/>
            <person name="Fan B."/>
            <person name="Jiang Y."/>
            <person name="Adhikari A."/>
            <person name="Zheng C.-J."/>
            <person name="Schuster L."/>
            <person name="Cowan T.M."/>
            <person name="Smanski M.J."/>
            <person name="Chevrette M.G."/>
            <person name="De Carvalho L.P.S."/>
            <person name="Shen B."/>
        </authorList>
    </citation>
    <scope>NUCLEOTIDE SEQUENCE [LARGE SCALE GENOMIC DNA]</scope>
    <source>
        <strain evidence="2 3">NPDC050545</strain>
    </source>
</reference>
<evidence type="ECO:0000313" key="3">
    <source>
        <dbReference type="Proteomes" id="UP001612741"/>
    </source>
</evidence>
<feature type="region of interest" description="Disordered" evidence="1">
    <location>
        <begin position="31"/>
        <end position="51"/>
    </location>
</feature>
<comment type="caution">
    <text evidence="2">The sequence shown here is derived from an EMBL/GenBank/DDBJ whole genome shotgun (WGS) entry which is preliminary data.</text>
</comment>
<feature type="compositionally biased region" description="Basic and acidic residues" evidence="1">
    <location>
        <begin position="41"/>
        <end position="51"/>
    </location>
</feature>
<sequence length="51" mass="5614">MRKKLGDRFVTVGTTFGRGGYNYTRTATACQGLAGPSPEDPGDRRRALVRR</sequence>
<evidence type="ECO:0000256" key="1">
    <source>
        <dbReference type="SAM" id="MobiDB-lite"/>
    </source>
</evidence>
<dbReference type="RefSeq" id="WP_397090154.1">
    <property type="nucleotide sequence ID" value="NZ_JBITGY010000015.1"/>
</dbReference>
<protein>
    <submittedName>
        <fullName evidence="2">Uncharacterized protein</fullName>
    </submittedName>
</protein>
<keyword evidence="3" id="KW-1185">Reference proteome</keyword>
<evidence type="ECO:0000313" key="2">
    <source>
        <dbReference type="EMBL" id="MFI6504407.1"/>
    </source>
</evidence>
<accession>A0ABW7Z902</accession>